<feature type="compositionally biased region" description="Low complexity" evidence="1">
    <location>
        <begin position="37"/>
        <end position="52"/>
    </location>
</feature>
<sequence>MKKLERKMSRRKRSGTVERPEPKHFSGESATLPLSPKASAKKAGATGAKSSKVPSNTSGKKHKDAHSKEPTKGSATFPPAIPVSSKSAHSHKSSHHSADGRVTLFGTKVKYQESQGFSPSLTKSAELGETNVGANDTKTSASDNSLPHSLNGSLTTRFTPSNLRKKPKTIPDTLAINIVVWQEDRDCIVALNSMVFELTLYFLFTSSLTGRATLKRTLFPVLGAHIFLGEKYLHCGH</sequence>
<dbReference type="AlphaFoldDB" id="A0A8J2PIW8"/>
<evidence type="ECO:0000313" key="2">
    <source>
        <dbReference type="EMBL" id="CAG7823709.1"/>
    </source>
</evidence>
<evidence type="ECO:0000256" key="1">
    <source>
        <dbReference type="SAM" id="MobiDB-lite"/>
    </source>
</evidence>
<comment type="caution">
    <text evidence="2">The sequence shown here is derived from an EMBL/GenBank/DDBJ whole genome shotgun (WGS) entry which is preliminary data.</text>
</comment>
<accession>A0A8J2PIW8</accession>
<feature type="region of interest" description="Disordered" evidence="1">
    <location>
        <begin position="1"/>
        <end position="99"/>
    </location>
</feature>
<name>A0A8J2PIW8_9HEXA</name>
<feature type="compositionally biased region" description="Polar residues" evidence="1">
    <location>
        <begin position="132"/>
        <end position="162"/>
    </location>
</feature>
<reference evidence="2" key="1">
    <citation type="submission" date="2021-06" db="EMBL/GenBank/DDBJ databases">
        <authorList>
            <person name="Hodson N. C."/>
            <person name="Mongue J. A."/>
            <person name="Jaron S. K."/>
        </authorList>
    </citation>
    <scope>NUCLEOTIDE SEQUENCE</scope>
</reference>
<organism evidence="2 3">
    <name type="scientific">Allacma fusca</name>
    <dbReference type="NCBI Taxonomy" id="39272"/>
    <lineage>
        <taxon>Eukaryota</taxon>
        <taxon>Metazoa</taxon>
        <taxon>Ecdysozoa</taxon>
        <taxon>Arthropoda</taxon>
        <taxon>Hexapoda</taxon>
        <taxon>Collembola</taxon>
        <taxon>Symphypleona</taxon>
        <taxon>Sminthuridae</taxon>
        <taxon>Allacma</taxon>
    </lineage>
</organism>
<feature type="compositionally biased region" description="Basic residues" evidence="1">
    <location>
        <begin position="1"/>
        <end position="14"/>
    </location>
</feature>
<dbReference type="EMBL" id="CAJVCH010530376">
    <property type="protein sequence ID" value="CAG7823709.1"/>
    <property type="molecule type" value="Genomic_DNA"/>
</dbReference>
<protein>
    <submittedName>
        <fullName evidence="2">Uncharacterized protein</fullName>
    </submittedName>
</protein>
<feature type="region of interest" description="Disordered" evidence="1">
    <location>
        <begin position="131"/>
        <end position="164"/>
    </location>
</feature>
<feature type="compositionally biased region" description="Basic and acidic residues" evidence="1">
    <location>
        <begin position="15"/>
        <end position="26"/>
    </location>
</feature>
<proteinExistence type="predicted"/>
<gene>
    <name evidence="2" type="ORF">AFUS01_LOCUS33910</name>
</gene>
<keyword evidence="3" id="KW-1185">Reference proteome</keyword>
<evidence type="ECO:0000313" key="3">
    <source>
        <dbReference type="Proteomes" id="UP000708208"/>
    </source>
</evidence>
<dbReference type="Proteomes" id="UP000708208">
    <property type="component" value="Unassembled WGS sequence"/>
</dbReference>